<evidence type="ECO:0000256" key="4">
    <source>
        <dbReference type="ARBA" id="ARBA00022827"/>
    </source>
</evidence>
<feature type="domain" description="Acyl-CoA dehydrogenase/oxidase N-terminal" evidence="10">
    <location>
        <begin position="24"/>
        <end position="140"/>
    </location>
</feature>
<evidence type="ECO:0000256" key="2">
    <source>
        <dbReference type="ARBA" id="ARBA00009347"/>
    </source>
</evidence>
<evidence type="ECO:0008006" key="14">
    <source>
        <dbReference type="Google" id="ProtNLM"/>
    </source>
</evidence>
<dbReference type="Pfam" id="PF21263">
    <property type="entry name" value="Acyl-CoA-dh_C"/>
    <property type="match status" value="1"/>
</dbReference>
<dbReference type="EMBL" id="MGJP01000014">
    <property type="protein sequence ID" value="OGN10189.1"/>
    <property type="molecule type" value="Genomic_DNA"/>
</dbReference>
<comment type="caution">
    <text evidence="12">The sequence shown here is derived from an EMBL/GenBank/DDBJ whole genome shotgun (WGS) entry which is preliminary data.</text>
</comment>
<evidence type="ECO:0000313" key="13">
    <source>
        <dbReference type="Proteomes" id="UP000177167"/>
    </source>
</evidence>
<protein>
    <recommendedName>
        <fullName evidence="14">Acyl-CoA dehydrogenase</fullName>
    </recommendedName>
</protein>
<keyword evidence="3 7" id="KW-0285">Flavoprotein</keyword>
<evidence type="ECO:0000259" key="8">
    <source>
        <dbReference type="Pfam" id="PF00441"/>
    </source>
</evidence>
<dbReference type="Gene3D" id="2.40.110.10">
    <property type="entry name" value="Butyryl-CoA Dehydrogenase, subunit A, domain 2"/>
    <property type="match status" value="1"/>
</dbReference>
<keyword evidence="5 7" id="KW-0560">Oxidoreductase</keyword>
<dbReference type="SUPFAM" id="SSF47203">
    <property type="entry name" value="Acyl-CoA dehydrogenase C-terminal domain-like"/>
    <property type="match status" value="1"/>
</dbReference>
<name>A0A1F8FD37_9BACT</name>
<dbReference type="GO" id="GO:0003995">
    <property type="term" value="F:acyl-CoA dehydrogenase activity"/>
    <property type="evidence" value="ECO:0007669"/>
    <property type="project" value="TreeGrafter"/>
</dbReference>
<dbReference type="SUPFAM" id="SSF56645">
    <property type="entry name" value="Acyl-CoA dehydrogenase NM domain-like"/>
    <property type="match status" value="1"/>
</dbReference>
<feature type="domain" description="Acyl-CoA dehydrogenase-like C-terminal" evidence="11">
    <location>
        <begin position="447"/>
        <end position="552"/>
    </location>
</feature>
<dbReference type="InterPro" id="IPR013786">
    <property type="entry name" value="AcylCoA_DH/ox_N"/>
</dbReference>
<evidence type="ECO:0000256" key="1">
    <source>
        <dbReference type="ARBA" id="ARBA00001974"/>
    </source>
</evidence>
<organism evidence="12 13">
    <name type="scientific">Candidatus Yanofskybacteria bacterium RIFCSPHIGHO2_02_FULL_41_11</name>
    <dbReference type="NCBI Taxonomy" id="1802675"/>
    <lineage>
        <taxon>Bacteria</taxon>
        <taxon>Candidatus Yanofskyibacteriota</taxon>
    </lineage>
</organism>
<accession>A0A1F8FD37</accession>
<dbReference type="InterPro" id="IPR037069">
    <property type="entry name" value="AcylCoA_DH/ox_N_sf"/>
</dbReference>
<dbReference type="Gene3D" id="1.20.140.10">
    <property type="entry name" value="Butyryl-CoA Dehydrogenase, subunit A, domain 3"/>
    <property type="match status" value="2"/>
</dbReference>
<evidence type="ECO:0000313" key="12">
    <source>
        <dbReference type="EMBL" id="OGN10189.1"/>
    </source>
</evidence>
<evidence type="ECO:0000256" key="6">
    <source>
        <dbReference type="ARBA" id="ARBA00052546"/>
    </source>
</evidence>
<dbReference type="InterPro" id="IPR009100">
    <property type="entry name" value="AcylCoA_DH/oxidase_NM_dom_sf"/>
</dbReference>
<evidence type="ECO:0000256" key="7">
    <source>
        <dbReference type="RuleBase" id="RU362125"/>
    </source>
</evidence>
<feature type="domain" description="Acyl-CoA oxidase/dehydrogenase middle" evidence="9">
    <location>
        <begin position="144"/>
        <end position="236"/>
    </location>
</feature>
<dbReference type="FunFam" id="1.10.540.10:FF:000001">
    <property type="entry name" value="Very long-chain-specific acyl-CoA dehydrogenase, mitochondrial"/>
    <property type="match status" value="1"/>
</dbReference>
<reference evidence="12 13" key="1">
    <citation type="journal article" date="2016" name="Nat. Commun.">
        <title>Thousands of microbial genomes shed light on interconnected biogeochemical processes in an aquifer system.</title>
        <authorList>
            <person name="Anantharaman K."/>
            <person name="Brown C.T."/>
            <person name="Hug L.A."/>
            <person name="Sharon I."/>
            <person name="Castelle C.J."/>
            <person name="Probst A.J."/>
            <person name="Thomas B.C."/>
            <person name="Singh A."/>
            <person name="Wilkins M.J."/>
            <person name="Karaoz U."/>
            <person name="Brodie E.L."/>
            <person name="Williams K.H."/>
            <person name="Hubbard S.S."/>
            <person name="Banfield J.F."/>
        </authorList>
    </citation>
    <scope>NUCLEOTIDE SEQUENCE [LARGE SCALE GENOMIC DNA]</scope>
</reference>
<evidence type="ECO:0000256" key="3">
    <source>
        <dbReference type="ARBA" id="ARBA00022630"/>
    </source>
</evidence>
<dbReference type="PANTHER" id="PTHR43884:SF12">
    <property type="entry name" value="ISOVALERYL-COA DEHYDROGENASE, MITOCHONDRIAL-RELATED"/>
    <property type="match status" value="1"/>
</dbReference>
<proteinExistence type="inferred from homology"/>
<dbReference type="InterPro" id="IPR006091">
    <property type="entry name" value="Acyl-CoA_Oxase/DH_mid-dom"/>
</dbReference>
<dbReference type="PANTHER" id="PTHR43884">
    <property type="entry name" value="ACYL-COA DEHYDROGENASE"/>
    <property type="match status" value="1"/>
</dbReference>
<comment type="similarity">
    <text evidence="2 7">Belongs to the acyl-CoA dehydrogenase family.</text>
</comment>
<dbReference type="InterPro" id="IPR036250">
    <property type="entry name" value="AcylCo_DH-like_C"/>
</dbReference>
<dbReference type="InterPro" id="IPR046373">
    <property type="entry name" value="Acyl-CoA_Oxase/DH_mid-dom_sf"/>
</dbReference>
<comment type="catalytic activity">
    <reaction evidence="6">
        <text>a 2,3-saturated acyl-CoA + A = a 2,3-dehydroacyl-CoA + AH2</text>
        <dbReference type="Rhea" id="RHEA:48608"/>
        <dbReference type="ChEBI" id="CHEBI:13193"/>
        <dbReference type="ChEBI" id="CHEBI:17499"/>
        <dbReference type="ChEBI" id="CHEBI:60015"/>
        <dbReference type="ChEBI" id="CHEBI:65111"/>
    </reaction>
</comment>
<dbReference type="InterPro" id="IPR009075">
    <property type="entry name" value="AcylCo_DH/oxidase_C"/>
</dbReference>
<evidence type="ECO:0000256" key="5">
    <source>
        <dbReference type="ARBA" id="ARBA00023002"/>
    </source>
</evidence>
<keyword evidence="4 7" id="KW-0274">FAD</keyword>
<dbReference type="AlphaFoldDB" id="A0A1F8FD37"/>
<comment type="cofactor">
    <cofactor evidence="1 7">
        <name>FAD</name>
        <dbReference type="ChEBI" id="CHEBI:57692"/>
    </cofactor>
</comment>
<gene>
    <name evidence="12" type="ORF">A3J46_04750</name>
</gene>
<dbReference type="Pfam" id="PF02771">
    <property type="entry name" value="Acyl-CoA_dh_N"/>
    <property type="match status" value="1"/>
</dbReference>
<dbReference type="Pfam" id="PF02770">
    <property type="entry name" value="Acyl-CoA_dh_M"/>
    <property type="match status" value="1"/>
</dbReference>
<dbReference type="Pfam" id="PF00441">
    <property type="entry name" value="Acyl-CoA_dh_1"/>
    <property type="match status" value="1"/>
</dbReference>
<evidence type="ECO:0000259" key="9">
    <source>
        <dbReference type="Pfam" id="PF02770"/>
    </source>
</evidence>
<evidence type="ECO:0000259" key="11">
    <source>
        <dbReference type="Pfam" id="PF21263"/>
    </source>
</evidence>
<dbReference type="InterPro" id="IPR049426">
    <property type="entry name" value="Acyl-CoA-dh-like_C"/>
</dbReference>
<dbReference type="GO" id="GO:0050660">
    <property type="term" value="F:flavin adenine dinucleotide binding"/>
    <property type="evidence" value="ECO:0007669"/>
    <property type="project" value="InterPro"/>
</dbReference>
<dbReference type="Gene3D" id="1.10.540.10">
    <property type="entry name" value="Acyl-CoA dehydrogenase/oxidase, N-terminal domain"/>
    <property type="match status" value="1"/>
</dbReference>
<evidence type="ECO:0000259" key="10">
    <source>
        <dbReference type="Pfam" id="PF02771"/>
    </source>
</evidence>
<feature type="domain" description="Acyl-CoA dehydrogenase/oxidase C-terminal" evidence="8">
    <location>
        <begin position="249"/>
        <end position="395"/>
    </location>
</feature>
<dbReference type="Proteomes" id="UP000177167">
    <property type="component" value="Unassembled WGS sequence"/>
</dbReference>
<dbReference type="FunFam" id="1.20.140.10:FF:000019">
    <property type="entry name" value="Acyl-CoA dehydrogenase"/>
    <property type="match status" value="1"/>
</dbReference>
<sequence>MAKGGEFVLPSDELPEITTTNDFTEEHKLLKQMLSEFMEGEVVPHTHEIESKSALFQQMKMALSKLAELGILGAEVPEEYGGQAMDKISGAIIAEIISAYGHGSFATTVLAHTGIGTLPILLFGTEEQKRKYLPDLVAGKKIGAYSLSEVDAGSDANAVKAKAVKSEDGTKHLLNGEKKFVTNGGFANIFTVFAKLEGSGLTAFIVEDDYPGAAKGKEEHKMGIQGSSTVELIFKDAEVPVGNLLGEPGKGFKIAVTVLNFGRFKLGAACLGGGRYAFKKAFNYAKERKQFKQPIVNFKVIRHKLARMSAKLYAMESIIYRTAGLLSEPEAGKEFAAECSVVKVACSEMLDHIVDENVQIHGGSGFCEGDPERQYRDSRINRIFEGTNEINTILIPGMILKSAFEGKIPLIAAAKKLQGEILSPSLSSKSQSEDLMEELFKTFCNYRKAVLLASAVNVEKWMAEAKGNPLMLQEVMNSHQIPVYLMGQCMIDIYVVESILAALARNRNELDDARVKIMFNEVMPELERLTREMIVMACEGDTQMTYLAALRRFTKFTPYNMEQLCDFIVKELIKGA</sequence>